<evidence type="ECO:0000256" key="4">
    <source>
        <dbReference type="ARBA" id="ARBA00022771"/>
    </source>
</evidence>
<protein>
    <recommendedName>
        <fullName evidence="11">RING-type domain-containing protein</fullName>
    </recommendedName>
</protein>
<dbReference type="PROSITE" id="PS50236">
    <property type="entry name" value="CHCR"/>
    <property type="match status" value="1"/>
</dbReference>
<dbReference type="InterPro" id="IPR015943">
    <property type="entry name" value="WD40/YVTN_repeat-like_dom_sf"/>
</dbReference>
<dbReference type="InterPro" id="IPR016024">
    <property type="entry name" value="ARM-type_fold"/>
</dbReference>
<dbReference type="Gene3D" id="1.25.40.10">
    <property type="entry name" value="Tetratricopeptide repeat domain"/>
    <property type="match status" value="1"/>
</dbReference>
<evidence type="ECO:0000256" key="9">
    <source>
        <dbReference type="PROSITE-ProRule" id="PRU00175"/>
    </source>
</evidence>
<dbReference type="InterPro" id="IPR011990">
    <property type="entry name" value="TPR-like_helical_dom_sf"/>
</dbReference>
<dbReference type="GO" id="GO:0007032">
    <property type="term" value="P:endosome organization"/>
    <property type="evidence" value="ECO:0007669"/>
    <property type="project" value="TreeGrafter"/>
</dbReference>
<keyword evidence="3" id="KW-0479">Metal-binding</keyword>
<dbReference type="Pfam" id="PF17122">
    <property type="entry name" value="zf-C3H2C3"/>
    <property type="match status" value="1"/>
</dbReference>
<dbReference type="PROSITE" id="PS50089">
    <property type="entry name" value="ZF_RING_2"/>
    <property type="match status" value="1"/>
</dbReference>
<dbReference type="VEuPathDB" id="FungiDB:BDEG_21245"/>
<name>A0A177WAX2_BATDL</name>
<dbReference type="EMBL" id="DS022300">
    <property type="protein sequence ID" value="OAJ37183.1"/>
    <property type="molecule type" value="Genomic_DNA"/>
</dbReference>
<dbReference type="eggNOG" id="KOG2114">
    <property type="taxonomic scope" value="Eukaryota"/>
</dbReference>
<evidence type="ECO:0000256" key="10">
    <source>
        <dbReference type="PROSITE-ProRule" id="PRU01006"/>
    </source>
</evidence>
<dbReference type="InterPro" id="IPR024763">
    <property type="entry name" value="VPS11_C"/>
</dbReference>
<evidence type="ECO:0000256" key="6">
    <source>
        <dbReference type="ARBA" id="ARBA00022927"/>
    </source>
</evidence>
<keyword evidence="2" id="KW-0813">Transport</keyword>
<dbReference type="Pfam" id="PF12451">
    <property type="entry name" value="VPS11_C"/>
    <property type="match status" value="1"/>
</dbReference>
<dbReference type="InterPro" id="IPR057307">
    <property type="entry name" value="PEP5_VPS11_N"/>
</dbReference>
<dbReference type="Pfam" id="PF23356">
    <property type="entry name" value="TPR_PEP5_VPS11"/>
    <property type="match status" value="2"/>
</dbReference>
<dbReference type="InterPro" id="IPR016528">
    <property type="entry name" value="VPS11"/>
</dbReference>
<keyword evidence="4 9" id="KW-0863">Zinc-finger</keyword>
<gene>
    <name evidence="12" type="ORF">BDEG_21245</name>
</gene>
<dbReference type="InterPro" id="IPR036322">
    <property type="entry name" value="WD40_repeat_dom_sf"/>
</dbReference>
<accession>A0A177WAX2</accession>
<evidence type="ECO:0000313" key="13">
    <source>
        <dbReference type="Proteomes" id="UP000077115"/>
    </source>
</evidence>
<keyword evidence="7" id="KW-0472">Membrane</keyword>
<reference evidence="12 13" key="2">
    <citation type="submission" date="2016-05" db="EMBL/GenBank/DDBJ databases">
        <title>Lineage-specific infection strategies underlie the spectrum of fungal disease in amphibians.</title>
        <authorList>
            <person name="Cuomo C.A."/>
            <person name="Farrer R.A."/>
            <person name="James T."/>
            <person name="Longcore J."/>
            <person name="Birren B."/>
        </authorList>
    </citation>
    <scope>NUCLEOTIDE SEQUENCE [LARGE SCALE GENOMIC DNA]</scope>
    <source>
        <strain evidence="12 13">JEL423</strain>
    </source>
</reference>
<dbReference type="InterPro" id="IPR000547">
    <property type="entry name" value="Clathrin_H-chain/VPS_repeat"/>
</dbReference>
<comment type="similarity">
    <text evidence="1">Belongs to the VPS11 family.</text>
</comment>
<dbReference type="CDD" id="cd16688">
    <property type="entry name" value="RING-H2_Vps11"/>
    <property type="match status" value="1"/>
</dbReference>
<dbReference type="FunFam" id="1.25.40.10:FF:000903">
    <property type="entry name" value="E3 ubiquitin-protein ligase PEP5"/>
    <property type="match status" value="1"/>
</dbReference>
<dbReference type="PANTHER" id="PTHR23323:SF24">
    <property type="entry name" value="VACUOLAR PROTEIN SORTING-ASSOCIATED PROTEIN 11 HOMOLOG"/>
    <property type="match status" value="1"/>
</dbReference>
<dbReference type="SUPFAM" id="SSF50978">
    <property type="entry name" value="WD40 repeat-like"/>
    <property type="match status" value="1"/>
</dbReference>
<dbReference type="SUPFAM" id="SSF57850">
    <property type="entry name" value="RING/U-box"/>
    <property type="match status" value="1"/>
</dbReference>
<evidence type="ECO:0000256" key="2">
    <source>
        <dbReference type="ARBA" id="ARBA00022448"/>
    </source>
</evidence>
<evidence type="ECO:0000313" key="12">
    <source>
        <dbReference type="EMBL" id="OAJ37183.1"/>
    </source>
</evidence>
<sequence length="1136" mass="127327">MDCLSGYIVLLKIQSNQTIAFIVLAILRTSRFHHIQILLLLNLHILLTAFMTPGPSTNGSVAARPIGNIPFSPDRLNNSNKPAAPSDPIATTGGQWKQLSFFDKDEILQSSSITAQVATALETWLQTVQITSSASGRGFLVFGDSQGFIHILNQSLAIVSSFKAYNNRVTYIKQMRRKAILFTIGEEDSATPTLKVWNVEKSVVEVDKPPVLIQTKKISYKAKVFPVTAFAALESMAQIAIGLENGVVIVYRGDLSRARQVKTVVVHEGSETVTGLGFHEDGSEITLYIITLAKIIACVTTNKDTKNVLEEQGTEIGLSAATPNDQTQEMAMACDEAVYFYGPDGRGPCFLIDGEKTLLTWFRGYLVLVSKECPLRTNVLTEFGNASESSVISEHKSSADHMWSTGAPTPGHVLTIYDLKSKFIAFKGSFGTRRFDASVGTAVGEPIHHVLVEWGDLYIITKENKIFRLHETDLDSKLSLLYAKHMYNLAISIMTYPPTMIHTIGVKTDFGTRTAISGTTDASTNKPDEAADSVIMDIHKRYGDYLYDRGEFDLSVRQYIKTIGHLEPSYVIRKFLDAQRIYNLTAYLQALHDHQLANPSHTTLLLNCYTKLKDVNRLDAFITNPKLLFDVETAIRVCRQAGYFTHALKLAARFEQYEWHLRVLIEDLQQYDEALVYLAKLPRHQQIKRALPMYGFVLVKHRPRRATEALVRACTVSVPSKQGTTNDALAQTSTLVASGGLVNGATGPTLSVTTESVNSEELAQPQDFMPFFVDQPVWCITFIESVLFKRWNVAKDILGTESLNITSADQTASAGFLDDSDSNNRQILWDTLLELLLSQLSEDLKKEPSPTQLQAKPSWSKRIMALLKNTQANYDVDQALVLCKTHNFNDGILFLLQRLGLYHDYLDFHIHRGEDALVLQTCQSFGDVEPSLWTKALTFFIEKGVYSSKRDEQDGSVEKSAQCNLLQVLDQIQKRKLLSQLQIVQLLSKNSNVTLGMVREFLIKSIEIDTASINESQQLISSYQEDTAKMRLAIAELESGSVTFQSTRCDLCRQQLELPTVHFYCKHAYHHRCLGDADQECPKCAPEHRMVQELVRAQRLNSKRHEHFVQKLGEGSEYEDKFSLIAEYFSKNIFAE</sequence>
<dbReference type="InterPro" id="IPR001841">
    <property type="entry name" value="Znf_RING"/>
</dbReference>
<dbReference type="Gene3D" id="2.130.10.10">
    <property type="entry name" value="YVTN repeat-like/Quinoprotein amine dehydrogenase"/>
    <property type="match status" value="1"/>
</dbReference>
<organism evidence="12 13">
    <name type="scientific">Batrachochytrium dendrobatidis (strain JEL423)</name>
    <dbReference type="NCBI Taxonomy" id="403673"/>
    <lineage>
        <taxon>Eukaryota</taxon>
        <taxon>Fungi</taxon>
        <taxon>Fungi incertae sedis</taxon>
        <taxon>Chytridiomycota</taxon>
        <taxon>Chytridiomycota incertae sedis</taxon>
        <taxon>Chytridiomycetes</taxon>
        <taxon>Rhizophydiales</taxon>
        <taxon>Rhizophydiales incertae sedis</taxon>
        <taxon>Batrachochytrium</taxon>
    </lineage>
</organism>
<dbReference type="PANTHER" id="PTHR23323">
    <property type="entry name" value="VACUOLAR PROTEIN SORTING-ASSOCIATED PROTEIN"/>
    <property type="match status" value="1"/>
</dbReference>
<dbReference type="STRING" id="403673.A0A177WAX2"/>
<dbReference type="Proteomes" id="UP000077115">
    <property type="component" value="Unassembled WGS sequence"/>
</dbReference>
<dbReference type="GO" id="GO:0007033">
    <property type="term" value="P:vacuole organization"/>
    <property type="evidence" value="ECO:0007669"/>
    <property type="project" value="TreeGrafter"/>
</dbReference>
<keyword evidence="5" id="KW-0862">Zinc</keyword>
<dbReference type="GO" id="GO:0008270">
    <property type="term" value="F:zinc ion binding"/>
    <property type="evidence" value="ECO:0007669"/>
    <property type="project" value="UniProtKB-KW"/>
</dbReference>
<evidence type="ECO:0000256" key="7">
    <source>
        <dbReference type="ARBA" id="ARBA00023136"/>
    </source>
</evidence>
<dbReference type="AlphaFoldDB" id="A0A177WAX2"/>
<feature type="domain" description="RING-type" evidence="11">
    <location>
        <begin position="1049"/>
        <end position="1084"/>
    </location>
</feature>
<dbReference type="OrthoDB" id="26184at2759"/>
<keyword evidence="6" id="KW-0653">Protein transport</keyword>
<evidence type="ECO:0000256" key="5">
    <source>
        <dbReference type="ARBA" id="ARBA00022833"/>
    </source>
</evidence>
<evidence type="ECO:0000256" key="3">
    <source>
        <dbReference type="ARBA" id="ARBA00022723"/>
    </source>
</evidence>
<dbReference type="GO" id="GO:0030897">
    <property type="term" value="C:HOPS complex"/>
    <property type="evidence" value="ECO:0007669"/>
    <property type="project" value="TreeGrafter"/>
</dbReference>
<dbReference type="GO" id="GO:0006886">
    <property type="term" value="P:intracellular protein transport"/>
    <property type="evidence" value="ECO:0007669"/>
    <property type="project" value="UniProtKB-UniRule"/>
</dbReference>
<dbReference type="InterPro" id="IPR057308">
    <property type="entry name" value="CHCR_PEP5_VPS11"/>
</dbReference>
<dbReference type="GO" id="GO:0006904">
    <property type="term" value="P:vesicle docking involved in exocytosis"/>
    <property type="evidence" value="ECO:0007669"/>
    <property type="project" value="TreeGrafter"/>
</dbReference>
<proteinExistence type="inferred from homology"/>
<evidence type="ECO:0000256" key="8">
    <source>
        <dbReference type="ARBA" id="ARBA00029433"/>
    </source>
</evidence>
<dbReference type="Pfam" id="PF23341">
    <property type="entry name" value="PEP5_VPS11_N"/>
    <property type="match status" value="1"/>
</dbReference>
<dbReference type="SUPFAM" id="SSF48371">
    <property type="entry name" value="ARM repeat"/>
    <property type="match status" value="1"/>
</dbReference>
<dbReference type="GO" id="GO:0048284">
    <property type="term" value="P:organelle fusion"/>
    <property type="evidence" value="ECO:0007669"/>
    <property type="project" value="TreeGrafter"/>
</dbReference>
<comment type="subcellular location">
    <subcellularLocation>
        <location evidence="8">Endomembrane system</location>
        <topology evidence="8">Peripheral membrane protein</topology>
        <orientation evidence="8">Cytoplasmic side</orientation>
    </subcellularLocation>
</comment>
<reference evidence="12 13" key="1">
    <citation type="submission" date="2006-10" db="EMBL/GenBank/DDBJ databases">
        <title>The Genome Sequence of Batrachochytrium dendrobatidis JEL423.</title>
        <authorList>
            <consortium name="The Broad Institute Genome Sequencing Platform"/>
            <person name="Birren B."/>
            <person name="Lander E."/>
            <person name="Galagan J."/>
            <person name="Cuomo C."/>
            <person name="Devon K."/>
            <person name="Jaffe D."/>
            <person name="Butler J."/>
            <person name="Alvarez P."/>
            <person name="Gnerre S."/>
            <person name="Grabherr M."/>
            <person name="Kleber M."/>
            <person name="Mauceli E."/>
            <person name="Brockman W."/>
            <person name="Young S."/>
            <person name="LaButti K."/>
            <person name="Sykes S."/>
            <person name="DeCaprio D."/>
            <person name="Crawford M."/>
            <person name="Koehrsen M."/>
            <person name="Engels R."/>
            <person name="Montgomery P."/>
            <person name="Pearson M."/>
            <person name="Howarth C."/>
            <person name="Larson L."/>
            <person name="White J."/>
            <person name="O'Leary S."/>
            <person name="Kodira C."/>
            <person name="Zeng Q."/>
            <person name="Yandava C."/>
            <person name="Alvarado L."/>
            <person name="Longcore J."/>
            <person name="James T."/>
        </authorList>
    </citation>
    <scope>NUCLEOTIDE SEQUENCE [LARGE SCALE GENOMIC DNA]</scope>
    <source>
        <strain evidence="12 13">JEL423</strain>
    </source>
</reference>
<evidence type="ECO:0000256" key="1">
    <source>
        <dbReference type="ARBA" id="ARBA00007070"/>
    </source>
</evidence>
<evidence type="ECO:0000259" key="11">
    <source>
        <dbReference type="PROSITE" id="PS50089"/>
    </source>
</evidence>
<dbReference type="GO" id="GO:0005768">
    <property type="term" value="C:endosome"/>
    <property type="evidence" value="ECO:0007669"/>
    <property type="project" value="TreeGrafter"/>
</dbReference>
<feature type="repeat" description="CHCR" evidence="10">
    <location>
        <begin position="559"/>
        <end position="707"/>
    </location>
</feature>
<dbReference type="PIRSF" id="PIRSF007860">
    <property type="entry name" value="VPS11"/>
    <property type="match status" value="1"/>
</dbReference>
<dbReference type="GO" id="GO:0030674">
    <property type="term" value="F:protein-macromolecule adaptor activity"/>
    <property type="evidence" value="ECO:0007669"/>
    <property type="project" value="TreeGrafter"/>
</dbReference>